<dbReference type="AlphaFoldDB" id="A0AAX4HN20"/>
<dbReference type="Pfam" id="PF03466">
    <property type="entry name" value="LysR_substrate"/>
    <property type="match status" value="1"/>
</dbReference>
<name>A0AAX4HN20_9BACT</name>
<evidence type="ECO:0000256" key="3">
    <source>
        <dbReference type="ARBA" id="ARBA00023125"/>
    </source>
</evidence>
<evidence type="ECO:0000313" key="6">
    <source>
        <dbReference type="EMBL" id="WPU64562.1"/>
    </source>
</evidence>
<evidence type="ECO:0000256" key="2">
    <source>
        <dbReference type="ARBA" id="ARBA00023015"/>
    </source>
</evidence>
<dbReference type="SUPFAM" id="SSF46785">
    <property type="entry name" value="Winged helix' DNA-binding domain"/>
    <property type="match status" value="1"/>
</dbReference>
<keyword evidence="3" id="KW-0238">DNA-binding</keyword>
<dbReference type="CDD" id="cd05466">
    <property type="entry name" value="PBP2_LTTR_substrate"/>
    <property type="match status" value="1"/>
</dbReference>
<dbReference type="InterPro" id="IPR005119">
    <property type="entry name" value="LysR_subst-bd"/>
</dbReference>
<comment type="similarity">
    <text evidence="1">Belongs to the LysR transcriptional regulatory family.</text>
</comment>
<dbReference type="InterPro" id="IPR036390">
    <property type="entry name" value="WH_DNA-bd_sf"/>
</dbReference>
<keyword evidence="2" id="KW-0805">Transcription regulation</keyword>
<organism evidence="6 7">
    <name type="scientific">Peredibacter starrii</name>
    <dbReference type="NCBI Taxonomy" id="28202"/>
    <lineage>
        <taxon>Bacteria</taxon>
        <taxon>Pseudomonadati</taxon>
        <taxon>Bdellovibrionota</taxon>
        <taxon>Bacteriovoracia</taxon>
        <taxon>Bacteriovoracales</taxon>
        <taxon>Bacteriovoracaceae</taxon>
        <taxon>Peredibacter</taxon>
    </lineage>
</organism>
<evidence type="ECO:0000259" key="5">
    <source>
        <dbReference type="Pfam" id="PF03466"/>
    </source>
</evidence>
<dbReference type="EMBL" id="CP139487">
    <property type="protein sequence ID" value="WPU64562.1"/>
    <property type="molecule type" value="Genomic_DNA"/>
</dbReference>
<dbReference type="Gene3D" id="3.40.190.290">
    <property type="match status" value="1"/>
</dbReference>
<evidence type="ECO:0000256" key="4">
    <source>
        <dbReference type="ARBA" id="ARBA00023163"/>
    </source>
</evidence>
<dbReference type="PANTHER" id="PTHR30126">
    <property type="entry name" value="HTH-TYPE TRANSCRIPTIONAL REGULATOR"/>
    <property type="match status" value="1"/>
</dbReference>
<dbReference type="GO" id="GO:0000976">
    <property type="term" value="F:transcription cis-regulatory region binding"/>
    <property type="evidence" value="ECO:0007669"/>
    <property type="project" value="TreeGrafter"/>
</dbReference>
<accession>A0AAX4HN20</accession>
<sequence>MQYQIDPQDCLILYAIHEAGSIKSAGHILKKDPSVILKRVQKISRETALIEKMNGSWTLTEKGKKMALWAKEMQLSQKAVLESPTTLRLGGTMFFIERVIAPYLASSPFKEMAQKNHLEILCPSEGLEASLLRGTLDLAFACGRPNDPQIGFKKVCDERWSIVCTPKLAKKADERLDQLLDLPFLRHKSLVPEEMLKIDRHKIKTLLVFDTVAGLRSSAINGLGWTLLPRAAVADELQKGQLVDLSSSLQISLKNDFLGIWWLKENKSVKEHIAPLMNWLSDSDLI</sequence>
<reference evidence="6 7" key="1">
    <citation type="submission" date="2023-11" db="EMBL/GenBank/DDBJ databases">
        <title>Peredibacter starrii A3.12.</title>
        <authorList>
            <person name="Mitchell R.J."/>
        </authorList>
    </citation>
    <scope>NUCLEOTIDE SEQUENCE [LARGE SCALE GENOMIC DNA]</scope>
    <source>
        <strain evidence="6 7">A3.12</strain>
    </source>
</reference>
<dbReference type="SUPFAM" id="SSF53850">
    <property type="entry name" value="Periplasmic binding protein-like II"/>
    <property type="match status" value="1"/>
</dbReference>
<dbReference type="PANTHER" id="PTHR30126:SF40">
    <property type="entry name" value="HTH-TYPE TRANSCRIPTIONAL REGULATOR GLTR"/>
    <property type="match status" value="1"/>
</dbReference>
<protein>
    <submittedName>
        <fullName evidence="6">LysR substrate-binding domain-containing protein</fullName>
    </submittedName>
</protein>
<evidence type="ECO:0000256" key="1">
    <source>
        <dbReference type="ARBA" id="ARBA00009437"/>
    </source>
</evidence>
<dbReference type="GO" id="GO:0006355">
    <property type="term" value="P:regulation of DNA-templated transcription"/>
    <property type="evidence" value="ECO:0007669"/>
    <property type="project" value="TreeGrafter"/>
</dbReference>
<keyword evidence="7" id="KW-1185">Reference proteome</keyword>
<evidence type="ECO:0000313" key="7">
    <source>
        <dbReference type="Proteomes" id="UP001324634"/>
    </source>
</evidence>
<dbReference type="RefSeq" id="WP_321393580.1">
    <property type="nucleotide sequence ID" value="NZ_CP139487.1"/>
</dbReference>
<keyword evidence="4" id="KW-0804">Transcription</keyword>
<gene>
    <name evidence="6" type="ORF">SOO65_17860</name>
</gene>
<dbReference type="KEGG" id="psti:SOO65_17860"/>
<dbReference type="Proteomes" id="UP001324634">
    <property type="component" value="Chromosome"/>
</dbReference>
<proteinExistence type="inferred from homology"/>
<feature type="domain" description="LysR substrate-binding" evidence="5">
    <location>
        <begin position="86"/>
        <end position="243"/>
    </location>
</feature>